<dbReference type="Proteomes" id="UP001437256">
    <property type="component" value="Unassembled WGS sequence"/>
</dbReference>
<evidence type="ECO:0000313" key="3">
    <source>
        <dbReference type="Proteomes" id="UP001437256"/>
    </source>
</evidence>
<evidence type="ECO:0000256" key="1">
    <source>
        <dbReference type="SAM" id="MobiDB-lite"/>
    </source>
</evidence>
<protein>
    <submittedName>
        <fullName evidence="2">Uncharacterized protein</fullName>
    </submittedName>
</protein>
<sequence>MAEQQGSPIQGSPVPSDNSNDTGIAANPVPNANANAAITLTLNGITLHDILDTVPDIETWSAIGPIHQQDAPHNAVAFLNWHTQLTEEQRNACAGYLRFSPEQIPFELARYRNDVFIQQNSYKTVLLRPVLGGSLFVKTLSDQFTAQVRALLTGLGAALGDIEIITPQPWSRELAAKNKNAAPGTYIAVINNPVVRNILTDGRVWSKDDGFTFFTHAANSTRCSWTVAVYDANCNGLTITQAKSLLRWLILAHFINHSDFRSFVHAATPNDTHLLTLRVVEYLAAHDMVLLTPHPNPNGGSTRLAVTAPTLDVDYETMKRGRLIFRQKDLVSDAYSFTISHRYLPDRRALSCTACGLDWHVNADCPLLTVPDYNRPWGTISEFAEGILGGTAVKTAWARIRGRRTLPNLEAYNGEESDEWSPPD</sequence>
<comment type="caution">
    <text evidence="2">The sequence shown here is derived from an EMBL/GenBank/DDBJ whole genome shotgun (WGS) entry which is preliminary data.</text>
</comment>
<feature type="compositionally biased region" description="Polar residues" evidence="1">
    <location>
        <begin position="1"/>
        <end position="22"/>
    </location>
</feature>
<organism evidence="2 3">
    <name type="scientific">Marasmius tenuissimus</name>
    <dbReference type="NCBI Taxonomy" id="585030"/>
    <lineage>
        <taxon>Eukaryota</taxon>
        <taxon>Fungi</taxon>
        <taxon>Dikarya</taxon>
        <taxon>Basidiomycota</taxon>
        <taxon>Agaricomycotina</taxon>
        <taxon>Agaricomycetes</taxon>
        <taxon>Agaricomycetidae</taxon>
        <taxon>Agaricales</taxon>
        <taxon>Marasmiineae</taxon>
        <taxon>Marasmiaceae</taxon>
        <taxon>Marasmius</taxon>
    </lineage>
</organism>
<gene>
    <name evidence="2" type="ORF">AAF712_013251</name>
</gene>
<accession>A0ABR2ZE64</accession>
<reference evidence="2 3" key="1">
    <citation type="submission" date="2024-05" db="EMBL/GenBank/DDBJ databases">
        <title>A draft genome resource for the thread blight pathogen Marasmius tenuissimus strain MS-2.</title>
        <authorList>
            <person name="Yulfo-Soto G.E."/>
            <person name="Baruah I.K."/>
            <person name="Amoako-Attah I."/>
            <person name="Bukari Y."/>
            <person name="Meinhardt L.W."/>
            <person name="Bailey B.A."/>
            <person name="Cohen S.P."/>
        </authorList>
    </citation>
    <scope>NUCLEOTIDE SEQUENCE [LARGE SCALE GENOMIC DNA]</scope>
    <source>
        <strain evidence="2 3">MS-2</strain>
    </source>
</reference>
<dbReference type="EMBL" id="JBBXMP010000199">
    <property type="protein sequence ID" value="KAL0059955.1"/>
    <property type="molecule type" value="Genomic_DNA"/>
</dbReference>
<name>A0ABR2ZE64_9AGAR</name>
<keyword evidence="3" id="KW-1185">Reference proteome</keyword>
<proteinExistence type="predicted"/>
<evidence type="ECO:0000313" key="2">
    <source>
        <dbReference type="EMBL" id="KAL0059955.1"/>
    </source>
</evidence>
<feature type="region of interest" description="Disordered" evidence="1">
    <location>
        <begin position="1"/>
        <end position="28"/>
    </location>
</feature>